<comment type="subcellular location">
    <subcellularLocation>
        <location evidence="1">Cytoplasm</location>
    </subcellularLocation>
</comment>
<dbReference type="Pfam" id="PF02115">
    <property type="entry name" value="Rho_GDI"/>
    <property type="match status" value="1"/>
</dbReference>
<evidence type="ECO:0000256" key="1">
    <source>
        <dbReference type="ARBA" id="ARBA00004496"/>
    </source>
</evidence>
<evidence type="ECO:0000256" key="2">
    <source>
        <dbReference type="ARBA" id="ARBA00009758"/>
    </source>
</evidence>
<feature type="region of interest" description="Disordered" evidence="5">
    <location>
        <begin position="16"/>
        <end position="36"/>
    </location>
</feature>
<keyword evidence="4" id="KW-0963">Cytoplasm</keyword>
<proteinExistence type="inferred from homology"/>
<dbReference type="GO" id="GO:0005094">
    <property type="term" value="F:Rho GDP-dissociation inhibitor activity"/>
    <property type="evidence" value="ECO:0007669"/>
    <property type="project" value="InterPro"/>
</dbReference>
<evidence type="ECO:0000313" key="7">
    <source>
        <dbReference type="Proteomes" id="UP001190926"/>
    </source>
</evidence>
<keyword evidence="3" id="KW-0343">GTPase activation</keyword>
<dbReference type="GO" id="GO:0005829">
    <property type="term" value="C:cytosol"/>
    <property type="evidence" value="ECO:0007669"/>
    <property type="project" value="TreeGrafter"/>
</dbReference>
<dbReference type="InterPro" id="IPR000406">
    <property type="entry name" value="Rho_GDI"/>
</dbReference>
<dbReference type="PRINTS" id="PR00492">
    <property type="entry name" value="RHOGDI"/>
</dbReference>
<evidence type="ECO:0000256" key="5">
    <source>
        <dbReference type="SAM" id="MobiDB-lite"/>
    </source>
</evidence>
<evidence type="ECO:0000256" key="4">
    <source>
        <dbReference type="ARBA" id="ARBA00022490"/>
    </source>
</evidence>
<keyword evidence="7" id="KW-1185">Reference proteome</keyword>
<dbReference type="PANTHER" id="PTHR10980:SF61">
    <property type="entry name" value="OS01G0913600 PROTEIN"/>
    <property type="match status" value="1"/>
</dbReference>
<accession>A0AAD4JJ10</accession>
<dbReference type="InterPro" id="IPR024792">
    <property type="entry name" value="RhoGDI_dom_sf"/>
</dbReference>
<evidence type="ECO:0008006" key="8">
    <source>
        <dbReference type="Google" id="ProtNLM"/>
    </source>
</evidence>
<dbReference type="SUPFAM" id="SSF81296">
    <property type="entry name" value="E set domains"/>
    <property type="match status" value="1"/>
</dbReference>
<dbReference type="Gene3D" id="2.70.50.30">
    <property type="entry name" value="Coagulation Factor XIII, subunit A, domain 1"/>
    <property type="match status" value="1"/>
</dbReference>
<dbReference type="Proteomes" id="UP001190926">
    <property type="component" value="Unassembled WGS sequence"/>
</dbReference>
<organism evidence="6 7">
    <name type="scientific">Perilla frutescens var. hirtella</name>
    <name type="common">Perilla citriodora</name>
    <name type="synonym">Perilla setoyensis</name>
    <dbReference type="NCBI Taxonomy" id="608512"/>
    <lineage>
        <taxon>Eukaryota</taxon>
        <taxon>Viridiplantae</taxon>
        <taxon>Streptophyta</taxon>
        <taxon>Embryophyta</taxon>
        <taxon>Tracheophyta</taxon>
        <taxon>Spermatophyta</taxon>
        <taxon>Magnoliopsida</taxon>
        <taxon>eudicotyledons</taxon>
        <taxon>Gunneridae</taxon>
        <taxon>Pentapetalae</taxon>
        <taxon>asterids</taxon>
        <taxon>lamiids</taxon>
        <taxon>Lamiales</taxon>
        <taxon>Lamiaceae</taxon>
        <taxon>Nepetoideae</taxon>
        <taxon>Elsholtzieae</taxon>
        <taxon>Perilla</taxon>
    </lineage>
</organism>
<evidence type="ECO:0000256" key="3">
    <source>
        <dbReference type="ARBA" id="ARBA00022468"/>
    </source>
</evidence>
<sequence length="219" mass="24861">MSPLVETLVQAKIYPLTRPNEEQDEEEKKTMIEGTSSQKATDFCLIDQEPHKDKGGKRPSKWKQLILERWNVPVAAALKSREEGVEMVGISIICRGRPEILLSEEFISSSKTCLFTLKEGTDYRLKFSFIVSNNVVSGLKYVNTLWKAGIRVDRTTVILGSYSPQEKAYEIELVEETLPCGLLVRGCYSARTKVTDTEGKCYMDTNYCFNIQKNWPSIS</sequence>
<dbReference type="AlphaFoldDB" id="A0AAD4JJ10"/>
<evidence type="ECO:0000313" key="6">
    <source>
        <dbReference type="EMBL" id="KAH6834749.1"/>
    </source>
</evidence>
<reference evidence="6 7" key="1">
    <citation type="journal article" date="2021" name="Nat. Commun.">
        <title>Incipient diploidization of the medicinal plant Perilla within 10,000 years.</title>
        <authorList>
            <person name="Zhang Y."/>
            <person name="Shen Q."/>
            <person name="Leng L."/>
            <person name="Zhang D."/>
            <person name="Chen S."/>
            <person name="Shi Y."/>
            <person name="Ning Z."/>
            <person name="Chen S."/>
        </authorList>
    </citation>
    <scope>NUCLEOTIDE SEQUENCE [LARGE SCALE GENOMIC DNA]</scope>
    <source>
        <strain evidence="7">cv. PC099</strain>
    </source>
</reference>
<comment type="similarity">
    <text evidence="2">Belongs to the Rho GDI family.</text>
</comment>
<protein>
    <recommendedName>
        <fullName evidence="8">Rho GDP-dissociation inhibitor</fullName>
    </recommendedName>
</protein>
<gene>
    <name evidence="6" type="ORF">C2S53_003986</name>
</gene>
<dbReference type="GO" id="GO:0016020">
    <property type="term" value="C:membrane"/>
    <property type="evidence" value="ECO:0007669"/>
    <property type="project" value="TreeGrafter"/>
</dbReference>
<dbReference type="GO" id="GO:0005096">
    <property type="term" value="F:GTPase activator activity"/>
    <property type="evidence" value="ECO:0007669"/>
    <property type="project" value="UniProtKB-KW"/>
</dbReference>
<dbReference type="InterPro" id="IPR014756">
    <property type="entry name" value="Ig_E-set"/>
</dbReference>
<dbReference type="FunFam" id="2.70.50.30:FF:000004">
    <property type="entry name" value="Rho GDP-dissociation inhibitor 1"/>
    <property type="match status" value="1"/>
</dbReference>
<dbReference type="EMBL" id="SDAM02000044">
    <property type="protein sequence ID" value="KAH6834749.1"/>
    <property type="molecule type" value="Genomic_DNA"/>
</dbReference>
<dbReference type="PANTHER" id="PTHR10980">
    <property type="entry name" value="RHO GDP-DISSOCIATION INHIBITOR"/>
    <property type="match status" value="1"/>
</dbReference>
<comment type="caution">
    <text evidence="6">The sequence shown here is derived from an EMBL/GenBank/DDBJ whole genome shotgun (WGS) entry which is preliminary data.</text>
</comment>
<dbReference type="GO" id="GO:0007266">
    <property type="term" value="P:Rho protein signal transduction"/>
    <property type="evidence" value="ECO:0007669"/>
    <property type="project" value="InterPro"/>
</dbReference>
<name>A0AAD4JJ10_PERFH</name>